<dbReference type="AlphaFoldDB" id="A0A8S1THB5"/>
<accession>A0A8S1THB5</accession>
<dbReference type="EMBL" id="CAJJDP010000024">
    <property type="protein sequence ID" value="CAD8150616.1"/>
    <property type="molecule type" value="Genomic_DNA"/>
</dbReference>
<keyword evidence="2" id="KW-1185">Reference proteome</keyword>
<comment type="caution">
    <text evidence="1">The sequence shown here is derived from an EMBL/GenBank/DDBJ whole genome shotgun (WGS) entry which is preliminary data.</text>
</comment>
<gene>
    <name evidence="1" type="ORF">POCTA_138.1.T0240028</name>
</gene>
<sequence>MNKNYQASLRDKHFFKWCYIIRYVQQQKENKENAEKFDNEMINVLLIDQYPQTKCNKELLLQLISEDFDLKFVKLIYKPTFQQITSNHITLRIGNQKKNDSPFEFLGNTTKQHRFLIPCIKKLLHQLSILQPKRRFDSRIAHNEDLHQVLSFSTYISKIQQLWSRRINAACNENQSKKREKKKTL</sequence>
<proteinExistence type="predicted"/>
<organism evidence="1 2">
    <name type="scientific">Paramecium octaurelia</name>
    <dbReference type="NCBI Taxonomy" id="43137"/>
    <lineage>
        <taxon>Eukaryota</taxon>
        <taxon>Sar</taxon>
        <taxon>Alveolata</taxon>
        <taxon>Ciliophora</taxon>
        <taxon>Intramacronucleata</taxon>
        <taxon>Oligohymenophorea</taxon>
        <taxon>Peniculida</taxon>
        <taxon>Parameciidae</taxon>
        <taxon>Paramecium</taxon>
    </lineage>
</organism>
<protein>
    <submittedName>
        <fullName evidence="1">Uncharacterized protein</fullName>
    </submittedName>
</protein>
<name>A0A8S1THB5_PAROT</name>
<evidence type="ECO:0000313" key="2">
    <source>
        <dbReference type="Proteomes" id="UP000683925"/>
    </source>
</evidence>
<dbReference type="Proteomes" id="UP000683925">
    <property type="component" value="Unassembled WGS sequence"/>
</dbReference>
<reference evidence="1" key="1">
    <citation type="submission" date="2021-01" db="EMBL/GenBank/DDBJ databases">
        <authorList>
            <consortium name="Genoscope - CEA"/>
            <person name="William W."/>
        </authorList>
    </citation>
    <scope>NUCLEOTIDE SEQUENCE</scope>
</reference>
<evidence type="ECO:0000313" key="1">
    <source>
        <dbReference type="EMBL" id="CAD8150616.1"/>
    </source>
</evidence>